<sequence length="421" mass="43877">MRYVVVGLHAAGRSACAWLRRADPAAEIVGVDPAPVPVYSRPLISYALAGEMPPGAMTVADAAFFENLGVTLLRERAVALDPGRGRLGLTSGGEVAYDRLLVACGAGPRPAGVQGPLCHEVCYFRGRTDLARIMDRVRPGGVAAVLGGGLVGFKLTMGLLARGMAVHLIVASPRPLALNVDEYVGHWVGKRLAQTPGVTLHTSTSVREVEAGAARPLRLCLNTGESLEVDLAAAGKGVVPRIHWLADSGLPMDQGLLADGFLRTADERVFAAGDVAQVPDMVHGDARINAVWPVAVEQGRIAALNMAGVKTAYAGSLAQNAIPVFGSRLISVGAVNPALTAGSESVAADGPRGSYLTLVFRDGRLIGAVGLDAPPRLGELAFAIRRGLRRRDIPDWWLHNPKNAAPLAAPGGATTGNARLV</sequence>
<accession>A0A0W8G6R2</accession>
<dbReference type="InterPro" id="IPR050260">
    <property type="entry name" value="FAD-bd_OxRdtase"/>
</dbReference>
<dbReference type="Gene3D" id="3.50.50.60">
    <property type="entry name" value="FAD/NAD(P)-binding domain"/>
    <property type="match status" value="2"/>
</dbReference>
<protein>
    <submittedName>
        <fullName evidence="5">Ferredoxin reductase</fullName>
    </submittedName>
</protein>
<evidence type="ECO:0000256" key="1">
    <source>
        <dbReference type="ARBA" id="ARBA00001974"/>
    </source>
</evidence>
<comment type="caution">
    <text evidence="5">The sequence shown here is derived from an EMBL/GenBank/DDBJ whole genome shotgun (WGS) entry which is preliminary data.</text>
</comment>
<comment type="cofactor">
    <cofactor evidence="1">
        <name>FAD</name>
        <dbReference type="ChEBI" id="CHEBI:57692"/>
    </cofactor>
</comment>
<dbReference type="PRINTS" id="PR00368">
    <property type="entry name" value="FADPNR"/>
</dbReference>
<dbReference type="GO" id="GO:0016491">
    <property type="term" value="F:oxidoreductase activity"/>
    <property type="evidence" value="ECO:0007669"/>
    <property type="project" value="InterPro"/>
</dbReference>
<evidence type="ECO:0000259" key="4">
    <source>
        <dbReference type="Pfam" id="PF07992"/>
    </source>
</evidence>
<evidence type="ECO:0000256" key="3">
    <source>
        <dbReference type="ARBA" id="ARBA00022827"/>
    </source>
</evidence>
<proteinExistence type="predicted"/>
<dbReference type="SUPFAM" id="SSF51905">
    <property type="entry name" value="FAD/NAD(P)-binding domain"/>
    <property type="match status" value="2"/>
</dbReference>
<dbReference type="AlphaFoldDB" id="A0A0W8G6R2"/>
<keyword evidence="2" id="KW-0285">Flavoprotein</keyword>
<dbReference type="InterPro" id="IPR023753">
    <property type="entry name" value="FAD/NAD-binding_dom"/>
</dbReference>
<keyword evidence="3" id="KW-0274">FAD</keyword>
<evidence type="ECO:0000313" key="5">
    <source>
        <dbReference type="EMBL" id="KUG28790.1"/>
    </source>
</evidence>
<dbReference type="PANTHER" id="PTHR43429">
    <property type="entry name" value="PYRIDINE NUCLEOTIDE-DISULFIDE OXIDOREDUCTASE DOMAIN-CONTAINING"/>
    <property type="match status" value="1"/>
</dbReference>
<gene>
    <name evidence="5" type="ORF">ASZ90_001342</name>
</gene>
<dbReference type="EMBL" id="LNQE01000176">
    <property type="protein sequence ID" value="KUG28790.1"/>
    <property type="molecule type" value="Genomic_DNA"/>
</dbReference>
<reference evidence="5" key="1">
    <citation type="journal article" date="2015" name="Proc. Natl. Acad. Sci. U.S.A.">
        <title>Networks of energetic and metabolic interactions define dynamics in microbial communities.</title>
        <authorList>
            <person name="Embree M."/>
            <person name="Liu J.K."/>
            <person name="Al-Bassam M.M."/>
            <person name="Zengler K."/>
        </authorList>
    </citation>
    <scope>NUCLEOTIDE SEQUENCE</scope>
</reference>
<dbReference type="InterPro" id="IPR036188">
    <property type="entry name" value="FAD/NAD-bd_sf"/>
</dbReference>
<organism evidence="5">
    <name type="scientific">hydrocarbon metagenome</name>
    <dbReference type="NCBI Taxonomy" id="938273"/>
    <lineage>
        <taxon>unclassified sequences</taxon>
        <taxon>metagenomes</taxon>
        <taxon>ecological metagenomes</taxon>
    </lineage>
</organism>
<evidence type="ECO:0000256" key="2">
    <source>
        <dbReference type="ARBA" id="ARBA00022630"/>
    </source>
</evidence>
<feature type="domain" description="FAD/NAD(P)-binding" evidence="4">
    <location>
        <begin position="2"/>
        <end position="299"/>
    </location>
</feature>
<dbReference type="PANTHER" id="PTHR43429:SF3">
    <property type="entry name" value="NITRITE REDUCTASE [NAD(P)H]"/>
    <property type="match status" value="1"/>
</dbReference>
<name>A0A0W8G6R2_9ZZZZ</name>
<dbReference type="Pfam" id="PF07992">
    <property type="entry name" value="Pyr_redox_2"/>
    <property type="match status" value="1"/>
</dbReference>